<name>X1S092_9ZZZZ</name>
<comment type="caution">
    <text evidence="1">The sequence shown here is derived from an EMBL/GenBank/DDBJ whole genome shotgun (WGS) entry which is preliminary data.</text>
</comment>
<proteinExistence type="predicted"/>
<organism evidence="1">
    <name type="scientific">marine sediment metagenome</name>
    <dbReference type="NCBI Taxonomy" id="412755"/>
    <lineage>
        <taxon>unclassified sequences</taxon>
        <taxon>metagenomes</taxon>
        <taxon>ecological metagenomes</taxon>
    </lineage>
</organism>
<reference evidence="1" key="1">
    <citation type="journal article" date="2014" name="Front. Microbiol.">
        <title>High frequency of phylogenetically diverse reductive dehalogenase-homologous genes in deep subseafloor sedimentary metagenomes.</title>
        <authorList>
            <person name="Kawai M."/>
            <person name="Futagami T."/>
            <person name="Toyoda A."/>
            <person name="Takaki Y."/>
            <person name="Nishi S."/>
            <person name="Hori S."/>
            <person name="Arai W."/>
            <person name="Tsubouchi T."/>
            <person name="Morono Y."/>
            <person name="Uchiyama I."/>
            <person name="Ito T."/>
            <person name="Fujiyama A."/>
            <person name="Inagaki F."/>
            <person name="Takami H."/>
        </authorList>
    </citation>
    <scope>NUCLEOTIDE SEQUENCE</scope>
    <source>
        <strain evidence="1">Expedition CK06-06</strain>
    </source>
</reference>
<accession>X1S092</accession>
<dbReference type="AlphaFoldDB" id="X1S092"/>
<feature type="non-terminal residue" evidence="1">
    <location>
        <position position="377"/>
    </location>
</feature>
<sequence length="377" mass="45030">MMQQDKELITLGFKDLVRRLGGWREFYIDRSQMFEYLIIWGKFIFKICSDFDDQEIRSLCWKLLSDIGNILGRPPTRNYYQECFPGSHAHSFNPGWDCYNIIQELGLFFEIFKIHELPTQGSLFKNAFERVPEIFRKVHTLSKLNGYLACEGFLTFSIFLTIEKSDHSYLTIAKKCVEKCQSYINKILDKIEDFSEEMKEGKAYYLLSRLALINRKLYPKKEDVSKNLINKIIGDLERFTKFTQLPLILLDIKDMQINDKYQILLRHLEKLIKGIEFNRLEWKTRPNLVLSKYLLLLKKDKHQLSEKIKDILIQIIHPHIKTNRKFIIETMIKCIYQLQQKIKTIKESEDHYSEYLSSLINNLIDHRKWHIEEQKPS</sequence>
<evidence type="ECO:0000313" key="1">
    <source>
        <dbReference type="EMBL" id="GAI61189.1"/>
    </source>
</evidence>
<gene>
    <name evidence="1" type="ORF">S12H4_07749</name>
</gene>
<protein>
    <submittedName>
        <fullName evidence="1">Uncharacterized protein</fullName>
    </submittedName>
</protein>
<dbReference type="EMBL" id="BARW01002901">
    <property type="protein sequence ID" value="GAI61189.1"/>
    <property type="molecule type" value="Genomic_DNA"/>
</dbReference>